<dbReference type="EMBL" id="CP150484">
    <property type="protein sequence ID" value="WYW17373.1"/>
    <property type="molecule type" value="Genomic_DNA"/>
</dbReference>
<protein>
    <submittedName>
        <fullName evidence="1">Uncharacterized protein</fullName>
    </submittedName>
</protein>
<evidence type="ECO:0000313" key="1">
    <source>
        <dbReference type="EMBL" id="WYW17373.1"/>
    </source>
</evidence>
<gene>
    <name evidence="1" type="ORF">LCL61_17630</name>
</gene>
<accession>A0ACD5BDA5</accession>
<dbReference type="Proteomes" id="UP001456344">
    <property type="component" value="Chromosome"/>
</dbReference>
<reference evidence="1" key="1">
    <citation type="submission" date="2023-10" db="EMBL/GenBank/DDBJ databases">
        <title>Whole genome sequencing of actinobacterial strain Amycolatopsis sp. (BCA-696) identifies the underlying plant growth-promoting genes.</title>
        <authorList>
            <person name="Gandham P."/>
            <person name="Vadla N."/>
            <person name="Saji A."/>
            <person name="Srinivas V."/>
            <person name="Ruperao P."/>
            <person name="Selvanayagam S."/>
            <person name="Saxena R.K."/>
            <person name="Rathore A."/>
            <person name="Gopalakrishnan S."/>
            <person name="Thakur V."/>
        </authorList>
    </citation>
    <scope>NUCLEOTIDE SEQUENCE</scope>
    <source>
        <strain evidence="1">BCA-696</strain>
    </source>
</reference>
<organism evidence="1 2">
    <name type="scientific">Amycolatopsis coloradensis</name>
    <dbReference type="NCBI Taxonomy" id="76021"/>
    <lineage>
        <taxon>Bacteria</taxon>
        <taxon>Bacillati</taxon>
        <taxon>Actinomycetota</taxon>
        <taxon>Actinomycetes</taxon>
        <taxon>Pseudonocardiales</taxon>
        <taxon>Pseudonocardiaceae</taxon>
        <taxon>Amycolatopsis</taxon>
    </lineage>
</organism>
<evidence type="ECO:0000313" key="2">
    <source>
        <dbReference type="Proteomes" id="UP001456344"/>
    </source>
</evidence>
<sequence>MALRIKEFPRRPAGGERETVTVDLDVSESGGIRPVSRHTIQDVLLGHITWEELTVAAAPRLRASRIAESA</sequence>
<name>A0ACD5BDA5_9PSEU</name>
<keyword evidence="2" id="KW-1185">Reference proteome</keyword>
<proteinExistence type="predicted"/>